<dbReference type="PATRIC" id="fig|765912.4.peg.1561"/>
<comment type="catalytic activity">
    <reaction evidence="13">
        <text>2'-deoxyribonucleotide-(2'-deoxyribose 5'-phosphate)-2'-deoxyribonucleotide-DNA = a 3'-end 2'-deoxyribonucleotide-(2,3-dehydro-2,3-deoxyribose 5'-phosphate)-DNA + a 5'-end 5'-phospho-2'-deoxyribonucleoside-DNA + H(+)</text>
        <dbReference type="Rhea" id="RHEA:66592"/>
        <dbReference type="Rhea" id="RHEA-COMP:13180"/>
        <dbReference type="Rhea" id="RHEA-COMP:16897"/>
        <dbReference type="Rhea" id="RHEA-COMP:17067"/>
        <dbReference type="ChEBI" id="CHEBI:15378"/>
        <dbReference type="ChEBI" id="CHEBI:136412"/>
        <dbReference type="ChEBI" id="CHEBI:157695"/>
        <dbReference type="ChEBI" id="CHEBI:167181"/>
        <dbReference type="EC" id="4.2.99.18"/>
    </reaction>
</comment>
<evidence type="ECO:0000313" key="17">
    <source>
        <dbReference type="EMBL" id="AGA90371.1"/>
    </source>
</evidence>
<evidence type="ECO:0000256" key="8">
    <source>
        <dbReference type="ARBA" id="ARBA00023125"/>
    </source>
</evidence>
<evidence type="ECO:0000256" key="6">
    <source>
        <dbReference type="ARBA" id="ARBA00022801"/>
    </source>
</evidence>
<evidence type="ECO:0000256" key="11">
    <source>
        <dbReference type="ARBA" id="ARBA00023268"/>
    </source>
</evidence>
<evidence type="ECO:0000256" key="7">
    <source>
        <dbReference type="ARBA" id="ARBA00022833"/>
    </source>
</evidence>
<dbReference type="GO" id="GO:0008270">
    <property type="term" value="F:zinc ion binding"/>
    <property type="evidence" value="ECO:0007669"/>
    <property type="project" value="UniProtKB-KW"/>
</dbReference>
<keyword evidence="11" id="KW-0511">Multifunctional enzyme</keyword>
<dbReference type="Pfam" id="PF06831">
    <property type="entry name" value="H2TH"/>
    <property type="match status" value="1"/>
</dbReference>
<gene>
    <name evidence="17" type="ORF">Thimo_1591</name>
</gene>
<dbReference type="SUPFAM" id="SSF57716">
    <property type="entry name" value="Glucocorticoid receptor-like (DNA-binding domain)"/>
    <property type="match status" value="1"/>
</dbReference>
<accession>L0GWL5</accession>
<keyword evidence="6" id="KW-0378">Hydrolase</keyword>
<keyword evidence="12" id="KW-0326">Glycosidase</keyword>
<evidence type="ECO:0000256" key="2">
    <source>
        <dbReference type="ARBA" id="ARBA00012720"/>
    </source>
</evidence>
<evidence type="ECO:0000313" key="18">
    <source>
        <dbReference type="Proteomes" id="UP000010816"/>
    </source>
</evidence>
<dbReference type="GO" id="GO:0006284">
    <property type="term" value="P:base-excision repair"/>
    <property type="evidence" value="ECO:0007669"/>
    <property type="project" value="InterPro"/>
</dbReference>
<dbReference type="GO" id="GO:0003684">
    <property type="term" value="F:damaged DNA binding"/>
    <property type="evidence" value="ECO:0007669"/>
    <property type="project" value="InterPro"/>
</dbReference>
<evidence type="ECO:0000256" key="3">
    <source>
        <dbReference type="ARBA" id="ARBA00022723"/>
    </source>
</evidence>
<evidence type="ECO:0000259" key="15">
    <source>
        <dbReference type="PROSITE" id="PS51066"/>
    </source>
</evidence>
<dbReference type="PANTHER" id="PTHR42697:SF1">
    <property type="entry name" value="ENDONUCLEASE 8"/>
    <property type="match status" value="1"/>
</dbReference>
<proteinExistence type="inferred from homology"/>
<dbReference type="OrthoDB" id="9800855at2"/>
<dbReference type="GO" id="GO:0140078">
    <property type="term" value="F:class I DNA-(apurinic or apyrimidinic site) endonuclease activity"/>
    <property type="evidence" value="ECO:0007669"/>
    <property type="project" value="UniProtKB-EC"/>
</dbReference>
<dbReference type="EMBL" id="CP003051">
    <property type="protein sequence ID" value="AGA90371.1"/>
    <property type="molecule type" value="Genomic_DNA"/>
</dbReference>
<evidence type="ECO:0000256" key="14">
    <source>
        <dbReference type="PROSITE-ProRule" id="PRU00391"/>
    </source>
</evidence>
<dbReference type="PROSITE" id="PS01242">
    <property type="entry name" value="ZF_FPG_1"/>
    <property type="match status" value="1"/>
</dbReference>
<keyword evidence="18" id="KW-1185">Reference proteome</keyword>
<dbReference type="InterPro" id="IPR015887">
    <property type="entry name" value="DNA_glyclase_Znf_dom_DNA_BS"/>
</dbReference>
<comment type="similarity">
    <text evidence="1">Belongs to the FPG family.</text>
</comment>
<dbReference type="SUPFAM" id="SSF46946">
    <property type="entry name" value="S13-like H2TH domain"/>
    <property type="match status" value="1"/>
</dbReference>
<dbReference type="PANTHER" id="PTHR42697">
    <property type="entry name" value="ENDONUCLEASE 8"/>
    <property type="match status" value="1"/>
</dbReference>
<dbReference type="Gene3D" id="3.20.190.10">
    <property type="entry name" value="MutM-like, N-terminal"/>
    <property type="match status" value="1"/>
</dbReference>
<evidence type="ECO:0000256" key="13">
    <source>
        <dbReference type="ARBA" id="ARBA00044632"/>
    </source>
</evidence>
<evidence type="ECO:0000256" key="10">
    <source>
        <dbReference type="ARBA" id="ARBA00023239"/>
    </source>
</evidence>
<dbReference type="InterPro" id="IPR010979">
    <property type="entry name" value="Ribosomal_uS13-like_H2TH"/>
</dbReference>
<dbReference type="EC" id="4.2.99.18" evidence="2"/>
<keyword evidence="10" id="KW-0456">Lyase</keyword>
<dbReference type="PROSITE" id="PS51068">
    <property type="entry name" value="FPG_CAT"/>
    <property type="match status" value="1"/>
</dbReference>
<dbReference type="Proteomes" id="UP000010816">
    <property type="component" value="Chromosome"/>
</dbReference>
<feature type="domain" description="Formamidopyrimidine-DNA glycosylase catalytic" evidence="16">
    <location>
        <begin position="2"/>
        <end position="100"/>
    </location>
</feature>
<evidence type="ECO:0000256" key="1">
    <source>
        <dbReference type="ARBA" id="ARBA00009409"/>
    </source>
</evidence>
<dbReference type="SUPFAM" id="SSF81624">
    <property type="entry name" value="N-terminal domain of MutM-like DNA repair proteins"/>
    <property type="match status" value="1"/>
</dbReference>
<keyword evidence="5 14" id="KW-0863">Zinc-finger</keyword>
<reference evidence="17 18" key="1">
    <citation type="submission" date="2011-09" db="EMBL/GenBank/DDBJ databases">
        <title>Complete sequence of chromosome of Thioflavicoccus mobilis 8321.</title>
        <authorList>
            <consortium name="US DOE Joint Genome Institute"/>
            <person name="Lucas S."/>
            <person name="Han J."/>
            <person name="Lapidus A."/>
            <person name="Cheng J.-F."/>
            <person name="Goodwin L."/>
            <person name="Pitluck S."/>
            <person name="Peters L."/>
            <person name="Ovchinnikova G."/>
            <person name="Lu M."/>
            <person name="Detter J.C."/>
            <person name="Han C."/>
            <person name="Tapia R."/>
            <person name="Land M."/>
            <person name="Hauser L."/>
            <person name="Kyrpides N."/>
            <person name="Ivanova N."/>
            <person name="Pagani I."/>
            <person name="Vogl K."/>
            <person name="Liu Z."/>
            <person name="Imhoff J."/>
            <person name="Thiel V."/>
            <person name="Frigaard N.-U."/>
            <person name="Bryant D."/>
            <person name="Woyke T."/>
        </authorList>
    </citation>
    <scope>NUCLEOTIDE SEQUENCE [LARGE SCALE GENOMIC DNA]</scope>
    <source>
        <strain evidence="17 18">8321</strain>
    </source>
</reference>
<evidence type="ECO:0000256" key="5">
    <source>
        <dbReference type="ARBA" id="ARBA00022771"/>
    </source>
</evidence>
<dbReference type="HOGENOM" id="CLU_038423_2_0_6"/>
<dbReference type="AlphaFoldDB" id="L0GWL5"/>
<evidence type="ECO:0000256" key="9">
    <source>
        <dbReference type="ARBA" id="ARBA00023204"/>
    </source>
</evidence>
<dbReference type="PROSITE" id="PS51066">
    <property type="entry name" value="ZF_FPG_2"/>
    <property type="match status" value="1"/>
</dbReference>
<dbReference type="InterPro" id="IPR012319">
    <property type="entry name" value="FPG_cat"/>
</dbReference>
<dbReference type="RefSeq" id="WP_015280512.1">
    <property type="nucleotide sequence ID" value="NC_019940.1"/>
</dbReference>
<keyword evidence="8" id="KW-0238">DNA-binding</keyword>
<feature type="domain" description="FPG-type" evidence="15">
    <location>
        <begin position="225"/>
        <end position="261"/>
    </location>
</feature>
<keyword evidence="3" id="KW-0479">Metal-binding</keyword>
<dbReference type="InterPro" id="IPR000214">
    <property type="entry name" value="Znf_DNA_glyclase/AP_lyase"/>
</dbReference>
<sequence length="262" mass="29216">MPEGDTIHKLATFLGPRLVGRTIAAGVVRTAPVQSLAGRRVEAVRALGKHLLIALDDGTLLRSHLGMWGAWHRYGPDERWRRPACEAAIELRIDDAVYVCFKPKEVERLRDHGLRHRQLAVRLGPDLIAGEADYATIVRRAREILTPAKPLVDLLLDQRVAAGIGNVYKCEVLFLERRHPLSTLGGLDDAALTSLYRRARALLRDNLGGGPRVTRRSDDDASGLWVYRRRGRPCHVCATAIDYARLGADHRATYWCPRCQAG</sequence>
<dbReference type="InterPro" id="IPR015886">
    <property type="entry name" value="H2TH_FPG"/>
</dbReference>
<dbReference type="InterPro" id="IPR035937">
    <property type="entry name" value="FPG_N"/>
</dbReference>
<protein>
    <recommendedName>
        <fullName evidence="2">DNA-(apurinic or apyrimidinic site) lyase</fullName>
        <ecNumber evidence="2">4.2.99.18</ecNumber>
    </recommendedName>
</protein>
<keyword evidence="4" id="KW-0227">DNA damage</keyword>
<evidence type="ECO:0000256" key="4">
    <source>
        <dbReference type="ARBA" id="ARBA00022763"/>
    </source>
</evidence>
<dbReference type="GO" id="GO:0000703">
    <property type="term" value="F:oxidized pyrimidine nucleobase lesion DNA N-glycosylase activity"/>
    <property type="evidence" value="ECO:0007669"/>
    <property type="project" value="TreeGrafter"/>
</dbReference>
<dbReference type="Pfam" id="PF01149">
    <property type="entry name" value="Fapy_DNA_glyco"/>
    <property type="match status" value="1"/>
</dbReference>
<dbReference type="Gene3D" id="1.10.8.50">
    <property type="match status" value="1"/>
</dbReference>
<evidence type="ECO:0000256" key="12">
    <source>
        <dbReference type="ARBA" id="ARBA00023295"/>
    </source>
</evidence>
<organism evidence="17 18">
    <name type="scientific">Thioflavicoccus mobilis 8321</name>
    <dbReference type="NCBI Taxonomy" id="765912"/>
    <lineage>
        <taxon>Bacteria</taxon>
        <taxon>Pseudomonadati</taxon>
        <taxon>Pseudomonadota</taxon>
        <taxon>Gammaproteobacteria</taxon>
        <taxon>Chromatiales</taxon>
        <taxon>Chromatiaceae</taxon>
        <taxon>Thioflavicoccus</taxon>
    </lineage>
</organism>
<dbReference type="eggNOG" id="COG0266">
    <property type="taxonomic scope" value="Bacteria"/>
</dbReference>
<name>L0GWL5_9GAMM</name>
<evidence type="ECO:0000259" key="16">
    <source>
        <dbReference type="PROSITE" id="PS51068"/>
    </source>
</evidence>
<dbReference type="SMART" id="SM00898">
    <property type="entry name" value="Fapy_DNA_glyco"/>
    <property type="match status" value="1"/>
</dbReference>
<keyword evidence="7" id="KW-0862">Zinc</keyword>
<dbReference type="KEGG" id="tmb:Thimo_1591"/>
<keyword evidence="9" id="KW-0234">DNA repair</keyword>
<dbReference type="SMART" id="SM01232">
    <property type="entry name" value="H2TH"/>
    <property type="match status" value="1"/>
</dbReference>
<dbReference type="STRING" id="765912.Thimo_1591"/>